<keyword evidence="2" id="KW-1133">Transmembrane helix</keyword>
<accession>A0ABU5T916</accession>
<keyword evidence="2" id="KW-0472">Membrane</keyword>
<feature type="transmembrane region" description="Helical" evidence="2">
    <location>
        <begin position="69"/>
        <end position="89"/>
    </location>
</feature>
<feature type="region of interest" description="Disordered" evidence="1">
    <location>
        <begin position="1"/>
        <end position="33"/>
    </location>
</feature>
<evidence type="ECO:0000256" key="2">
    <source>
        <dbReference type="SAM" id="Phobius"/>
    </source>
</evidence>
<dbReference type="EMBL" id="JAYGGQ010000012">
    <property type="protein sequence ID" value="MEA5456157.1"/>
    <property type="molecule type" value="Genomic_DNA"/>
</dbReference>
<evidence type="ECO:0000313" key="3">
    <source>
        <dbReference type="EMBL" id="MEA5456157.1"/>
    </source>
</evidence>
<sequence>MTASVLGAPQTRPAGADARRASPSSAPGRIAADDGGRRARAVVRHARWVAATAAAGIAAHLAMALDGGWMAFLALAMAAGCAPCAWTMWRRPSVHAARVLVGMSLAMALAHAALVLGLAGVTGGHAHGGGSHTALSSEQAGHDGQALAIVAADLASALLAAGWLRRAGEGGADAERA</sequence>
<feature type="transmembrane region" description="Helical" evidence="2">
    <location>
        <begin position="46"/>
        <end position="63"/>
    </location>
</feature>
<feature type="transmembrane region" description="Helical" evidence="2">
    <location>
        <begin position="101"/>
        <end position="126"/>
    </location>
</feature>
<dbReference type="Proteomes" id="UP001304769">
    <property type="component" value="Unassembled WGS sequence"/>
</dbReference>
<reference evidence="3 4" key="1">
    <citation type="submission" date="2023-12" db="EMBL/GenBank/DDBJ databases">
        <title>Sinomonas terricola sp. nov, isolated from litchi orchard soil in Guangdong, PR China.</title>
        <authorList>
            <person name="Jiaxin W."/>
            <person name="Yang Z."/>
            <person name="Honghui Z."/>
        </authorList>
    </citation>
    <scope>NUCLEOTIDE SEQUENCE [LARGE SCALE GENOMIC DNA]</scope>
    <source>
        <strain evidence="3 4">JGH33</strain>
    </source>
</reference>
<organism evidence="3 4">
    <name type="scientific">Sinomonas terricola</name>
    <dbReference type="NCBI Taxonomy" id="3110330"/>
    <lineage>
        <taxon>Bacteria</taxon>
        <taxon>Bacillati</taxon>
        <taxon>Actinomycetota</taxon>
        <taxon>Actinomycetes</taxon>
        <taxon>Micrococcales</taxon>
        <taxon>Micrococcaceae</taxon>
        <taxon>Sinomonas</taxon>
    </lineage>
</organism>
<gene>
    <name evidence="3" type="ORF">SPF06_15585</name>
</gene>
<evidence type="ECO:0000313" key="4">
    <source>
        <dbReference type="Proteomes" id="UP001304769"/>
    </source>
</evidence>
<keyword evidence="2" id="KW-0812">Transmembrane</keyword>
<keyword evidence="4" id="KW-1185">Reference proteome</keyword>
<dbReference type="RefSeq" id="WP_323280045.1">
    <property type="nucleotide sequence ID" value="NZ_JAYGGQ010000012.1"/>
</dbReference>
<protein>
    <submittedName>
        <fullName evidence="3">Uncharacterized protein</fullName>
    </submittedName>
</protein>
<feature type="compositionally biased region" description="Low complexity" evidence="1">
    <location>
        <begin position="12"/>
        <end position="30"/>
    </location>
</feature>
<comment type="caution">
    <text evidence="3">The sequence shown here is derived from an EMBL/GenBank/DDBJ whole genome shotgun (WGS) entry which is preliminary data.</text>
</comment>
<name>A0ABU5T916_9MICC</name>
<proteinExistence type="predicted"/>
<evidence type="ECO:0000256" key="1">
    <source>
        <dbReference type="SAM" id="MobiDB-lite"/>
    </source>
</evidence>